<proteinExistence type="predicted"/>
<reference evidence="2 3" key="1">
    <citation type="journal article" date="2015" name="Genome Announc.">
        <title>Complete Genome Sequence of Bartonella ancashensis Strain 20.00, Isolated from the Blood of a Patient with Verruga Peruana.</title>
        <authorList>
            <person name="Hang J."/>
            <person name="Mullins K.E."/>
            <person name="Clifford R.J."/>
            <person name="Onmus-Leone F."/>
            <person name="Yang Y."/>
            <person name="Jiang J."/>
            <person name="Leguia M."/>
            <person name="Kasper M.R."/>
            <person name="Maguina C."/>
            <person name="Lesho E.P."/>
            <person name="Jarman R.G."/>
            <person name="Richards A.L."/>
            <person name="Blazes D."/>
        </authorList>
    </citation>
    <scope>NUCLEOTIDE SEQUENCE [LARGE SCALE GENOMIC DNA]</scope>
    <source>
        <strain evidence="2 3">20.00</strain>
    </source>
</reference>
<dbReference type="EMBL" id="CP010401">
    <property type="protein sequence ID" value="ALE03121.1"/>
    <property type="molecule type" value="Genomic_DNA"/>
</dbReference>
<keyword evidence="2" id="KW-0808">Transferase</keyword>
<dbReference type="GO" id="GO:0009228">
    <property type="term" value="P:thiamine biosynthetic process"/>
    <property type="evidence" value="ECO:0007669"/>
    <property type="project" value="UniProtKB-KW"/>
</dbReference>
<evidence type="ECO:0000259" key="1">
    <source>
        <dbReference type="Pfam" id="PF02581"/>
    </source>
</evidence>
<dbReference type="OrthoDB" id="7159061at2"/>
<dbReference type="NCBIfam" id="NF005080">
    <property type="entry name" value="PRK06512.1"/>
    <property type="match status" value="1"/>
</dbReference>
<name>A0A0M3T2M8_9HYPH</name>
<dbReference type="Pfam" id="PF02581">
    <property type="entry name" value="TMP-TENI"/>
    <property type="match status" value="1"/>
</dbReference>
<sequence length="228" mass="25535">MVQYNKEITASHLYPQLVLTVDVRRNLEPSYLHSVLQTGFFPCVIVYDSLKCQGDEFFLQKEIQRYGDAIQQNGAALIVVDDSRIAGRVKADGIHFEGDIDACQNFKDRAKEENKIIGFGNIRDRHTAMVVAESGVDYLFFGKLGADKKPHAHSRNLSLARWWAEIMEIPAIIQAGSDEGMVDEAIKTACEFIAIEEMIFAHENAVALLGKIVQKCRNAPLPRGRILS</sequence>
<gene>
    <name evidence="2" type="ORF">PU02_0307</name>
</gene>
<dbReference type="RefSeq" id="WP_053943764.1">
    <property type="nucleotide sequence ID" value="NZ_CP010401.1"/>
</dbReference>
<keyword evidence="3" id="KW-1185">Reference proteome</keyword>
<dbReference type="EC" id="2.5.1.3" evidence="2"/>
<dbReference type="Gene3D" id="3.20.20.70">
    <property type="entry name" value="Aldolase class I"/>
    <property type="match status" value="1"/>
</dbReference>
<dbReference type="InterPro" id="IPR022998">
    <property type="entry name" value="ThiamineP_synth_TenI"/>
</dbReference>
<dbReference type="InterPro" id="IPR036206">
    <property type="entry name" value="ThiamineP_synth_sf"/>
</dbReference>
<dbReference type="AlphaFoldDB" id="A0A0M3T2M8"/>
<protein>
    <submittedName>
        <fullName evidence="2">Thiamin-phosphate pyrophosphorylase</fullName>
        <ecNumber evidence="2">2.5.1.3</ecNumber>
    </submittedName>
</protein>
<dbReference type="SUPFAM" id="SSF51391">
    <property type="entry name" value="Thiamin phosphate synthase"/>
    <property type="match status" value="1"/>
</dbReference>
<feature type="domain" description="Thiamine phosphate synthase/TenI" evidence="1">
    <location>
        <begin position="59"/>
        <end position="196"/>
    </location>
</feature>
<dbReference type="PATRIC" id="fig|1318743.3.peg.319"/>
<evidence type="ECO:0000313" key="3">
    <source>
        <dbReference type="Proteomes" id="UP000057213"/>
    </source>
</evidence>
<organism evidence="2 3">
    <name type="scientific">Bartonella ancashensis</name>
    <dbReference type="NCBI Taxonomy" id="1318743"/>
    <lineage>
        <taxon>Bacteria</taxon>
        <taxon>Pseudomonadati</taxon>
        <taxon>Pseudomonadota</taxon>
        <taxon>Alphaproteobacteria</taxon>
        <taxon>Hyphomicrobiales</taxon>
        <taxon>Bartonellaceae</taxon>
        <taxon>Bartonella</taxon>
    </lineage>
</organism>
<dbReference type="InterPro" id="IPR013785">
    <property type="entry name" value="Aldolase_TIM"/>
</dbReference>
<dbReference type="Proteomes" id="UP000057213">
    <property type="component" value="Chromosome"/>
</dbReference>
<accession>A0A0M3T2M8</accession>
<dbReference type="KEGG" id="banc:PU02_0307"/>
<dbReference type="GO" id="GO:0004789">
    <property type="term" value="F:thiamine-phosphate diphosphorylase activity"/>
    <property type="evidence" value="ECO:0007669"/>
    <property type="project" value="UniProtKB-EC"/>
</dbReference>
<dbReference type="STRING" id="1318743.PU02_0307"/>
<dbReference type="CDD" id="cd00564">
    <property type="entry name" value="TMP_TenI"/>
    <property type="match status" value="1"/>
</dbReference>
<evidence type="ECO:0000313" key="2">
    <source>
        <dbReference type="EMBL" id="ALE03121.1"/>
    </source>
</evidence>